<accession>A0AAD4AH09</accession>
<name>A0AAD4AH09_9GAMM</name>
<evidence type="ECO:0000313" key="1">
    <source>
        <dbReference type="EMBL" id="KAF7768861.1"/>
    </source>
</evidence>
<organism evidence="1 2">
    <name type="scientific">Pseudoalteromonas citrea</name>
    <dbReference type="NCBI Taxonomy" id="43655"/>
    <lineage>
        <taxon>Bacteria</taxon>
        <taxon>Pseudomonadati</taxon>
        <taxon>Pseudomonadota</taxon>
        <taxon>Gammaproteobacteria</taxon>
        <taxon>Alteromonadales</taxon>
        <taxon>Pseudoalteromonadaceae</taxon>
        <taxon>Pseudoalteromonas</taxon>
    </lineage>
</organism>
<dbReference type="AlphaFoldDB" id="A0AAD4AH09"/>
<evidence type="ECO:0000313" key="2">
    <source>
        <dbReference type="Proteomes" id="UP000016487"/>
    </source>
</evidence>
<comment type="caution">
    <text evidence="1">The sequence shown here is derived from an EMBL/GenBank/DDBJ whole genome shotgun (WGS) entry which is preliminary data.</text>
</comment>
<protein>
    <submittedName>
        <fullName evidence="1">Uncharacterized protein</fullName>
    </submittedName>
</protein>
<sequence length="41" mass="4820">MYLVFSLYKNYSFLYKFPVLGIFGDVYPITIKKENVCGKGY</sequence>
<gene>
    <name evidence="1" type="ORF">PCIT_a3377</name>
</gene>
<reference evidence="1" key="1">
    <citation type="journal article" date="2012" name="J. Bacteriol.">
        <title>Genome sequences of type strains of seven species of the marine bacterium Pseudoalteromonas.</title>
        <authorList>
            <person name="Xie B.B."/>
            <person name="Shu Y.L."/>
            <person name="Qin Q.L."/>
            <person name="Rong J.C."/>
            <person name="Zhang X.Y."/>
            <person name="Chen X.L."/>
            <person name="Shi M."/>
            <person name="He H.L."/>
            <person name="Zhou B.C."/>
            <person name="Zhang Y.Z."/>
        </authorList>
    </citation>
    <scope>NUCLEOTIDE SEQUENCE</scope>
    <source>
        <strain evidence="1">DSM 8771</strain>
    </source>
</reference>
<proteinExistence type="predicted"/>
<dbReference type="EMBL" id="AHBZ03000022">
    <property type="protein sequence ID" value="KAF7768861.1"/>
    <property type="molecule type" value="Genomic_DNA"/>
</dbReference>
<dbReference type="Proteomes" id="UP000016487">
    <property type="component" value="Unassembled WGS sequence"/>
</dbReference>
<reference evidence="1" key="2">
    <citation type="submission" date="2015-03" db="EMBL/GenBank/DDBJ databases">
        <title>Genome sequence of Pseudoalteromonas citrea.</title>
        <authorList>
            <person name="Xie B.-B."/>
            <person name="Rong J.-C."/>
            <person name="Qin Q.-L."/>
            <person name="Zhang Y.-Z."/>
        </authorList>
    </citation>
    <scope>NUCLEOTIDE SEQUENCE</scope>
    <source>
        <strain evidence="1">DSM 8771</strain>
    </source>
</reference>